<reference evidence="3" key="2">
    <citation type="journal article" date="2021" name="PeerJ">
        <title>Extensive microbial diversity within the chicken gut microbiome revealed by metagenomics and culture.</title>
        <authorList>
            <person name="Gilroy R."/>
            <person name="Ravi A."/>
            <person name="Getino M."/>
            <person name="Pursley I."/>
            <person name="Horton D.L."/>
            <person name="Alikhan N.F."/>
            <person name="Baker D."/>
            <person name="Gharbi K."/>
            <person name="Hall N."/>
            <person name="Watson M."/>
            <person name="Adriaenssens E.M."/>
            <person name="Foster-Nyarko E."/>
            <person name="Jarju S."/>
            <person name="Secka A."/>
            <person name="Antonio M."/>
            <person name="Oren A."/>
            <person name="Chaudhuri R.R."/>
            <person name="La Ragione R."/>
            <person name="Hildebrand F."/>
            <person name="Pallen M.J."/>
        </authorList>
    </citation>
    <scope>NUCLEOTIDE SEQUENCE</scope>
    <source>
        <strain evidence="3">USAMLcec12-2067</strain>
    </source>
</reference>
<evidence type="ECO:0000313" key="3">
    <source>
        <dbReference type="EMBL" id="HJH42626.1"/>
    </source>
</evidence>
<dbReference type="PANTHER" id="PTHR43010:SF1">
    <property type="entry name" value="USPA DOMAIN-CONTAINING PROTEIN"/>
    <property type="match status" value="1"/>
</dbReference>
<dbReference type="Proteomes" id="UP000789325">
    <property type="component" value="Unassembled WGS sequence"/>
</dbReference>
<name>A0A2K2U5M7_9ACTN</name>
<dbReference type="InterPro" id="IPR014729">
    <property type="entry name" value="Rossmann-like_a/b/a_fold"/>
</dbReference>
<dbReference type="PANTHER" id="PTHR43010">
    <property type="entry name" value="UNIVERSAL STRESS PROTEIN SLR1230"/>
    <property type="match status" value="1"/>
</dbReference>
<evidence type="ECO:0000256" key="1">
    <source>
        <dbReference type="ARBA" id="ARBA00008791"/>
    </source>
</evidence>
<dbReference type="PRINTS" id="PR01438">
    <property type="entry name" value="UNVRSLSTRESS"/>
</dbReference>
<protein>
    <submittedName>
        <fullName evidence="4">Universal stress protein</fullName>
    </submittedName>
</protein>
<evidence type="ECO:0000259" key="2">
    <source>
        <dbReference type="Pfam" id="PF00582"/>
    </source>
</evidence>
<dbReference type="InterPro" id="IPR051688">
    <property type="entry name" value="USP_A"/>
</dbReference>
<reference evidence="3" key="3">
    <citation type="submission" date="2021-09" db="EMBL/GenBank/DDBJ databases">
        <authorList>
            <person name="Gilroy R."/>
        </authorList>
    </citation>
    <scope>NUCLEOTIDE SEQUENCE</scope>
    <source>
        <strain evidence="3">USAMLcec12-2067</strain>
    </source>
</reference>
<feature type="domain" description="UspA" evidence="2">
    <location>
        <begin position="10"/>
        <end position="140"/>
    </location>
</feature>
<accession>A0A2K2U5M7</accession>
<dbReference type="AlphaFoldDB" id="A0A2K2U5M7"/>
<dbReference type="InterPro" id="IPR006015">
    <property type="entry name" value="Universal_stress_UspA"/>
</dbReference>
<dbReference type="SUPFAM" id="SSF52402">
    <property type="entry name" value="Adenine nucleotide alpha hydrolases-like"/>
    <property type="match status" value="1"/>
</dbReference>
<comment type="similarity">
    <text evidence="1">Belongs to the universal stress protein A family.</text>
</comment>
<proteinExistence type="inferred from homology"/>
<dbReference type="CDD" id="cd00293">
    <property type="entry name" value="USP-like"/>
    <property type="match status" value="1"/>
</dbReference>
<dbReference type="Proteomes" id="UP000236488">
    <property type="component" value="Unassembled WGS sequence"/>
</dbReference>
<evidence type="ECO:0000313" key="4">
    <source>
        <dbReference type="EMBL" id="PNV65508.1"/>
    </source>
</evidence>
<dbReference type="InterPro" id="IPR006016">
    <property type="entry name" value="UspA"/>
</dbReference>
<dbReference type="Pfam" id="PF00582">
    <property type="entry name" value="Usp"/>
    <property type="match status" value="1"/>
</dbReference>
<dbReference type="Gene3D" id="3.40.50.620">
    <property type="entry name" value="HUPs"/>
    <property type="match status" value="1"/>
</dbReference>
<gene>
    <name evidence="4" type="ORF">C2L80_06135</name>
    <name evidence="3" type="ORF">K8V16_02410</name>
</gene>
<sequence>MSETNNWCSKVLVAYDGSAPSARALELARKIGAQNEQVEFVFVHVVRLYGTGTGTETVIFDEAVKVLDELSALADEVPNTACARLLRGTSPADLIVKCARDEGCDLIVMGSRGQGGVKGFLGSVSYAVVQSSPIAVLIAKDAPRTA</sequence>
<comment type="caution">
    <text evidence="4">The sequence shown here is derived from an EMBL/GenBank/DDBJ whole genome shotgun (WGS) entry which is preliminary data.</text>
</comment>
<dbReference type="EMBL" id="DYZL01000039">
    <property type="protein sequence ID" value="HJH42626.1"/>
    <property type="molecule type" value="Genomic_DNA"/>
</dbReference>
<evidence type="ECO:0000313" key="5">
    <source>
        <dbReference type="Proteomes" id="UP000236488"/>
    </source>
</evidence>
<dbReference type="RefSeq" id="WP_087195537.1">
    <property type="nucleotide sequence ID" value="NZ_PPEL01000027.1"/>
</dbReference>
<reference evidence="4 5" key="1">
    <citation type="journal article" date="2018" name="Int. J. Syst. Evol. Microbiol.">
        <title>Rubneribacter badeniensis gen. nov., sp. nov. and Enteroscipio rubneri gen. nov., sp. nov., new members of the Eggerthellaceae isolated from human faeces.</title>
        <authorList>
            <person name="Danylec N."/>
            <person name="Gobl A."/>
            <person name="Stoll D.A."/>
            <person name="Hetzer B."/>
            <person name="Kulling S.E."/>
            <person name="Huch M."/>
        </authorList>
    </citation>
    <scope>NUCLEOTIDE SEQUENCE [LARGE SCALE GENOMIC DNA]</scope>
    <source>
        <strain evidence="4 5">ResAG-85</strain>
    </source>
</reference>
<dbReference type="EMBL" id="PPEL01000027">
    <property type="protein sequence ID" value="PNV65508.1"/>
    <property type="molecule type" value="Genomic_DNA"/>
</dbReference>
<organism evidence="4 5">
    <name type="scientific">Rubneribacter badeniensis</name>
    <dbReference type="NCBI Taxonomy" id="2070688"/>
    <lineage>
        <taxon>Bacteria</taxon>
        <taxon>Bacillati</taxon>
        <taxon>Actinomycetota</taxon>
        <taxon>Coriobacteriia</taxon>
        <taxon>Eggerthellales</taxon>
        <taxon>Eggerthellaceae</taxon>
        <taxon>Rubneribacter</taxon>
    </lineage>
</organism>
<keyword evidence="5" id="KW-1185">Reference proteome</keyword>